<gene>
    <name evidence="2" type="ORF">BaRGS_00019356</name>
</gene>
<sequence>MEEKEEGWGAVVVLDNGCVERTRYNYVSVRLGSRYTEVGNKRQPTHLASVPLQRLAESTSLSQNQPCPHREAFPRKPRYPQTLSSKANSREVRQMGSSSLLFPLKVTRSPCSLNWSHKHPRSNQDCPEGFWDRNPQSWDRRLARPFHQHREGGLHRMEPLPVLN</sequence>
<name>A0ABD0KQF9_9CAEN</name>
<dbReference type="EMBL" id="JACVVK020000138">
    <property type="protein sequence ID" value="KAK7489412.1"/>
    <property type="molecule type" value="Genomic_DNA"/>
</dbReference>
<proteinExistence type="predicted"/>
<comment type="caution">
    <text evidence="2">The sequence shown here is derived from an EMBL/GenBank/DDBJ whole genome shotgun (WGS) entry which is preliminary data.</text>
</comment>
<evidence type="ECO:0000313" key="2">
    <source>
        <dbReference type="EMBL" id="KAK7489412.1"/>
    </source>
</evidence>
<protein>
    <submittedName>
        <fullName evidence="2">Uncharacterized protein</fullName>
    </submittedName>
</protein>
<accession>A0ABD0KQF9</accession>
<evidence type="ECO:0000256" key="1">
    <source>
        <dbReference type="SAM" id="MobiDB-lite"/>
    </source>
</evidence>
<reference evidence="2 3" key="1">
    <citation type="journal article" date="2023" name="Sci. Data">
        <title>Genome assembly of the Korean intertidal mud-creeper Batillaria attramentaria.</title>
        <authorList>
            <person name="Patra A.K."/>
            <person name="Ho P.T."/>
            <person name="Jun S."/>
            <person name="Lee S.J."/>
            <person name="Kim Y."/>
            <person name="Won Y.J."/>
        </authorList>
    </citation>
    <scope>NUCLEOTIDE SEQUENCE [LARGE SCALE GENOMIC DNA]</scope>
    <source>
        <strain evidence="2">Wonlab-2016</strain>
    </source>
</reference>
<dbReference type="Proteomes" id="UP001519460">
    <property type="component" value="Unassembled WGS sequence"/>
</dbReference>
<dbReference type="AlphaFoldDB" id="A0ABD0KQF9"/>
<organism evidence="2 3">
    <name type="scientific">Batillaria attramentaria</name>
    <dbReference type="NCBI Taxonomy" id="370345"/>
    <lineage>
        <taxon>Eukaryota</taxon>
        <taxon>Metazoa</taxon>
        <taxon>Spiralia</taxon>
        <taxon>Lophotrochozoa</taxon>
        <taxon>Mollusca</taxon>
        <taxon>Gastropoda</taxon>
        <taxon>Caenogastropoda</taxon>
        <taxon>Sorbeoconcha</taxon>
        <taxon>Cerithioidea</taxon>
        <taxon>Batillariidae</taxon>
        <taxon>Batillaria</taxon>
    </lineage>
</organism>
<keyword evidence="3" id="KW-1185">Reference proteome</keyword>
<evidence type="ECO:0000313" key="3">
    <source>
        <dbReference type="Proteomes" id="UP001519460"/>
    </source>
</evidence>
<feature type="region of interest" description="Disordered" evidence="1">
    <location>
        <begin position="58"/>
        <end position="91"/>
    </location>
</feature>